<dbReference type="RefSeq" id="WP_271280465.1">
    <property type="nucleotide sequence ID" value="NZ_BAABFD010000001.1"/>
</dbReference>
<dbReference type="InterPro" id="IPR050458">
    <property type="entry name" value="LolB"/>
</dbReference>
<reference evidence="2 3" key="1">
    <citation type="submission" date="2022-11" db="EMBL/GenBank/DDBJ databases">
        <title>Nonomuraea corallina sp. nov., a new species of the genus Nonomuraea isolated from sea side sediment in Thai sea.</title>
        <authorList>
            <person name="Ngamcharungchit C."/>
            <person name="Matsumoto A."/>
            <person name="Suriyachadkun C."/>
            <person name="Panbangred W."/>
            <person name="Inahashi Y."/>
            <person name="Intra B."/>
        </authorList>
    </citation>
    <scope>NUCLEOTIDE SEQUENCE [LARGE SCALE GENOMIC DNA]</scope>
    <source>
        <strain evidence="2 3">DSM 43553</strain>
    </source>
</reference>
<name>A0ABT4TDD8_9ACTN</name>
<dbReference type="PANTHER" id="PTHR30634">
    <property type="entry name" value="OUTER MEMBRANE LOLAB LIPOPROTEIN INSERTION APPARATUS"/>
    <property type="match status" value="1"/>
</dbReference>
<evidence type="ECO:0000313" key="3">
    <source>
        <dbReference type="Proteomes" id="UP001212498"/>
    </source>
</evidence>
<dbReference type="Proteomes" id="UP001212498">
    <property type="component" value="Unassembled WGS sequence"/>
</dbReference>
<sequence length="814" mass="85593">MSGVSVLGVRHHGPGSARAVRAELERLRPDVILVEGPPEADSLVRLAPDLEPPVALLAHVPGSASSAAFWPFARFSPEWQAILYGVGAGVPVRFCDLPAAHTLAEPREPAEPAPESAEETTRLDPIGALAHAAGYDDPERWWEDVVEHRGDTPFEVIAEAVAAVREGYVPAGREARREAYMRKTLRAAIKEGHGRIAVICGAWHVPALSGPLPPVKDDNAVLRGMPRVKAELTWVPWTYGRLAWWSGYGAGITSPGWYDHLFTAPDRPIERWLTGAAGVLRDEGLAVSPAHVIEASRLAHGLAALRGRPLAGLGEVTEAARAVLCEGDDLAVELIHRRLVVGDRLGLVTDGTPMVPLQRDLRDQQRKVRLKPEALDRELDLDLRKPLDLARSHLLHRLRLLGVGWGEPGEARGKGTFRETWRLRWEPEFDLALIERAALGTTVETAATRHARDRATGTPVPGPMPGGSPGPGGTAGGSPGSGGGPGGVSQGGGSGGVSQGGGSGGVSQGGGSGGVSLAELTGLVEQCLLADLPEALPDVLAALSAKAALDTDVTRLMAALPAMVRAHRYGDVRGTSAEGLTVIVRSMLDRICVGLPVAVTRLDDEAAAGLLGHVDAVHTAMGLLDEGAGGPDRPLDESAGGLDQPPNAGEPEQPGGGAASPRERWLATLLGLCGRQDLHGLVEGRLTRILLDAGEIDDAGDRMARAASRGESPARTAAWVEGFLSGGGLLLVHDPRLFGLVDEWLTGLGAEQFVEVLPLLRRTFGSFAVPERRAVGERVRQGGRAAEAAEPELDERRAGAAARTVLEILGSAHG</sequence>
<feature type="region of interest" description="Disordered" evidence="1">
    <location>
        <begin position="623"/>
        <end position="660"/>
    </location>
</feature>
<dbReference type="EMBL" id="JAPNUD010000315">
    <property type="protein sequence ID" value="MDA0647543.1"/>
    <property type="molecule type" value="Genomic_DNA"/>
</dbReference>
<dbReference type="Pfam" id="PF18934">
    <property type="entry name" value="DUF5682"/>
    <property type="match status" value="2"/>
</dbReference>
<evidence type="ECO:0000256" key="1">
    <source>
        <dbReference type="SAM" id="MobiDB-lite"/>
    </source>
</evidence>
<dbReference type="PANTHER" id="PTHR30634:SF14">
    <property type="match status" value="1"/>
</dbReference>
<feature type="compositionally biased region" description="Gly residues" evidence="1">
    <location>
        <begin position="469"/>
        <end position="512"/>
    </location>
</feature>
<comment type="caution">
    <text evidence="2">The sequence shown here is derived from an EMBL/GenBank/DDBJ whole genome shotgun (WGS) entry which is preliminary data.</text>
</comment>
<gene>
    <name evidence="2" type="ORF">OUY24_43530</name>
</gene>
<feature type="compositionally biased region" description="Low complexity" evidence="1">
    <location>
        <begin position="644"/>
        <end position="653"/>
    </location>
</feature>
<evidence type="ECO:0000313" key="2">
    <source>
        <dbReference type="EMBL" id="MDA0647543.1"/>
    </source>
</evidence>
<dbReference type="InterPro" id="IPR043737">
    <property type="entry name" value="DUF5682"/>
</dbReference>
<accession>A0ABT4TDD8</accession>
<feature type="region of interest" description="Disordered" evidence="1">
    <location>
        <begin position="444"/>
        <end position="512"/>
    </location>
</feature>
<proteinExistence type="predicted"/>
<organism evidence="2 3">
    <name type="scientific">Nonomuraea ferruginea</name>
    <dbReference type="NCBI Taxonomy" id="46174"/>
    <lineage>
        <taxon>Bacteria</taxon>
        <taxon>Bacillati</taxon>
        <taxon>Actinomycetota</taxon>
        <taxon>Actinomycetes</taxon>
        <taxon>Streptosporangiales</taxon>
        <taxon>Streptosporangiaceae</taxon>
        <taxon>Nonomuraea</taxon>
    </lineage>
</organism>
<keyword evidence="3" id="KW-1185">Reference proteome</keyword>
<protein>
    <submittedName>
        <fullName evidence="2">DUF5682 family protein</fullName>
    </submittedName>
</protein>